<gene>
    <name evidence="8" type="ORF">PSAL00342_LOCUS6408</name>
</gene>
<organism evidence="8">
    <name type="scientific">Picocystis salinarum</name>
    <dbReference type="NCBI Taxonomy" id="88271"/>
    <lineage>
        <taxon>Eukaryota</taxon>
        <taxon>Viridiplantae</taxon>
        <taxon>Chlorophyta</taxon>
        <taxon>Picocystophyceae</taxon>
        <taxon>Picocystales</taxon>
        <taxon>Picocystaceae</taxon>
        <taxon>Picocystis</taxon>
    </lineage>
</organism>
<dbReference type="PRINTS" id="PR00459">
    <property type="entry name" value="ASPEROXIDASE"/>
</dbReference>
<feature type="domain" description="Plant heme peroxidase family profile" evidence="7">
    <location>
        <begin position="79"/>
        <end position="295"/>
    </location>
</feature>
<dbReference type="GO" id="GO:0000302">
    <property type="term" value="P:response to reactive oxygen species"/>
    <property type="evidence" value="ECO:0007669"/>
    <property type="project" value="TreeGrafter"/>
</dbReference>
<dbReference type="Pfam" id="PF00141">
    <property type="entry name" value="peroxidase"/>
    <property type="match status" value="1"/>
</dbReference>
<dbReference type="SUPFAM" id="SSF48113">
    <property type="entry name" value="Heme-dependent peroxidases"/>
    <property type="match status" value="1"/>
</dbReference>
<dbReference type="GO" id="GO:0042744">
    <property type="term" value="P:hydrogen peroxide catabolic process"/>
    <property type="evidence" value="ECO:0007669"/>
    <property type="project" value="TreeGrafter"/>
</dbReference>
<evidence type="ECO:0000256" key="3">
    <source>
        <dbReference type="ARBA" id="ARBA00022723"/>
    </source>
</evidence>
<evidence type="ECO:0000256" key="6">
    <source>
        <dbReference type="RuleBase" id="RU004241"/>
    </source>
</evidence>
<keyword evidence="1" id="KW-0575">Peroxidase</keyword>
<keyword evidence="5" id="KW-0408">Iron</keyword>
<sequence>MASRRCACVSTRACASDPGTRFKKGCTRRETLQGIPMVAAGLWLAQHSDAFATTVVLSQDERRETMMKAFHEAAPKTKAPVLLRLAFHDAGTYDANTDTGGSNGSIRFELNRPENGGLKRGLRCIDEVRNALRDTSEENASYADLISVGGAYAVEVCGGPRIDVPIGRLDVAEADPEGRMPLEDYSAGRLKDVFRRGGYTVQEFVALSGAHTVGGKGFGAPLEFSSVYYSELLRKPWEDPSDKMNQMIGLASDHAMADDEECQSWIRKYAEDQDLFFRDFARAYTKMSLSGARFA</sequence>
<dbReference type="InterPro" id="IPR019794">
    <property type="entry name" value="Peroxidases_AS"/>
</dbReference>
<dbReference type="InterPro" id="IPR002016">
    <property type="entry name" value="Haem_peroxidase"/>
</dbReference>
<evidence type="ECO:0000313" key="8">
    <source>
        <dbReference type="EMBL" id="CAE0612509.1"/>
    </source>
</evidence>
<accession>A0A7S3UF04</accession>
<dbReference type="GO" id="GO:0004601">
    <property type="term" value="F:peroxidase activity"/>
    <property type="evidence" value="ECO:0007669"/>
    <property type="project" value="UniProtKB-KW"/>
</dbReference>
<name>A0A7S3UF04_9CHLO</name>
<dbReference type="GO" id="GO:0034599">
    <property type="term" value="P:cellular response to oxidative stress"/>
    <property type="evidence" value="ECO:0007669"/>
    <property type="project" value="InterPro"/>
</dbReference>
<reference evidence="8" key="1">
    <citation type="submission" date="2021-01" db="EMBL/GenBank/DDBJ databases">
        <authorList>
            <person name="Corre E."/>
            <person name="Pelletier E."/>
            <person name="Niang G."/>
            <person name="Scheremetjew M."/>
            <person name="Finn R."/>
            <person name="Kale V."/>
            <person name="Holt S."/>
            <person name="Cochrane G."/>
            <person name="Meng A."/>
            <person name="Brown T."/>
            <person name="Cohen L."/>
        </authorList>
    </citation>
    <scope>NUCLEOTIDE SEQUENCE</scope>
    <source>
        <strain evidence="8">CCMP1897</strain>
    </source>
</reference>
<dbReference type="Gene3D" id="1.10.420.10">
    <property type="entry name" value="Peroxidase, domain 2"/>
    <property type="match status" value="1"/>
</dbReference>
<evidence type="ECO:0000256" key="5">
    <source>
        <dbReference type="ARBA" id="ARBA00023004"/>
    </source>
</evidence>
<dbReference type="GO" id="GO:0046872">
    <property type="term" value="F:metal ion binding"/>
    <property type="evidence" value="ECO:0007669"/>
    <property type="project" value="UniProtKB-KW"/>
</dbReference>
<evidence type="ECO:0000256" key="2">
    <source>
        <dbReference type="ARBA" id="ARBA00022617"/>
    </source>
</evidence>
<dbReference type="PRINTS" id="PR00458">
    <property type="entry name" value="PEROXIDASE"/>
</dbReference>
<dbReference type="GO" id="GO:0020037">
    <property type="term" value="F:heme binding"/>
    <property type="evidence" value="ECO:0007669"/>
    <property type="project" value="InterPro"/>
</dbReference>
<keyword evidence="3" id="KW-0479">Metal-binding</keyword>
<dbReference type="InterPro" id="IPR002207">
    <property type="entry name" value="Peroxidase_I"/>
</dbReference>
<dbReference type="AlphaFoldDB" id="A0A7S3UF04"/>
<evidence type="ECO:0000259" key="7">
    <source>
        <dbReference type="PROSITE" id="PS50873"/>
    </source>
</evidence>
<dbReference type="InterPro" id="IPR044831">
    <property type="entry name" value="Ccp1-like"/>
</dbReference>
<dbReference type="PANTHER" id="PTHR31356">
    <property type="entry name" value="THYLAKOID LUMENAL 29 KDA PROTEIN, CHLOROPLASTIC-RELATED"/>
    <property type="match status" value="1"/>
</dbReference>
<dbReference type="InterPro" id="IPR010255">
    <property type="entry name" value="Haem_peroxidase_sf"/>
</dbReference>
<keyword evidence="4" id="KW-0560">Oxidoreductase</keyword>
<comment type="similarity">
    <text evidence="6">Belongs to the peroxidase family.</text>
</comment>
<proteinExistence type="inferred from homology"/>
<dbReference type="Gene3D" id="1.10.520.10">
    <property type="match status" value="1"/>
</dbReference>
<evidence type="ECO:0000256" key="1">
    <source>
        <dbReference type="ARBA" id="ARBA00022559"/>
    </source>
</evidence>
<dbReference type="PANTHER" id="PTHR31356:SF8">
    <property type="entry name" value="L-ASCORBATE PEROXIDASE 6-RELATED"/>
    <property type="match status" value="1"/>
</dbReference>
<dbReference type="PROSITE" id="PS50873">
    <property type="entry name" value="PEROXIDASE_4"/>
    <property type="match status" value="1"/>
</dbReference>
<evidence type="ECO:0000256" key="4">
    <source>
        <dbReference type="ARBA" id="ARBA00023002"/>
    </source>
</evidence>
<dbReference type="EMBL" id="HBIS01007071">
    <property type="protein sequence ID" value="CAE0612509.1"/>
    <property type="molecule type" value="Transcribed_RNA"/>
</dbReference>
<protein>
    <recommendedName>
        <fullName evidence="7">Plant heme peroxidase family profile domain-containing protein</fullName>
    </recommendedName>
</protein>
<keyword evidence="2" id="KW-0349">Heme</keyword>
<dbReference type="PROSITE" id="PS00436">
    <property type="entry name" value="PEROXIDASE_2"/>
    <property type="match status" value="1"/>
</dbReference>